<feature type="compositionally biased region" description="Acidic residues" evidence="1">
    <location>
        <begin position="575"/>
        <end position="587"/>
    </location>
</feature>
<dbReference type="AlphaFoldDB" id="A0A1P7YD79"/>
<dbReference type="Pfam" id="PF10564">
    <property type="entry name" value="MAR_sialic_bdg"/>
    <property type="match status" value="7"/>
</dbReference>
<dbReference type="VEuPathDB" id="ToxoDB:ETH2_0303400"/>
<feature type="region of interest" description="Disordered" evidence="1">
    <location>
        <begin position="403"/>
        <end position="442"/>
    </location>
</feature>
<feature type="compositionally biased region" description="Acidic residues" evidence="1">
    <location>
        <begin position="424"/>
        <end position="436"/>
    </location>
</feature>
<evidence type="ECO:0000313" key="2">
    <source>
        <dbReference type="EMBL" id="AJW66340.1"/>
    </source>
</evidence>
<sequence>MKVYICVGAVAFLSACRTQALRLSRSFLSLSAEAESTTRLAARRESLQDALDEECSQQASVACRSGLQDYCNEAVFARYDGIKGSPSSKQWRCYTEGALDLEAAGPGCVNSCGAATMCLGAFNSRSVAYLTRNNELTSILKLRTQEFCSAPAPTLQEALDRKCAQFGKESCNSGLASYCGAAIYARYDKGNSSQQTKEWRCYIEKELDFSKSGDGCVDDCGSMTSCRGSVSGPSTSHLTRPSELQAVIDSDKSNYCTDKSEQQPSQATPPPEIPEGTPEESETEDPSGSQAVPEALQHALDAFCVEEGEKACSNGLRAYCNSAMYARKDVGNTTQKTKEWRCYAASEIDFAVSADVCADNCGNITSCSGAVNGVSTSHLTRNPQIEELIKMEKEVYCNPEIEKGSESTGAVDSSESEVVPPPEIPEETPEESETEDPSGSQAVPEALQHALDAFCVEEGEKACSNGLKAYCNSAMYARKDVGNTSQKTKEWRCYAASEIDFAVSADVCVDNCGNITSCSGAVNGVSTSHLTRNPQIEELIKMEKEVYCNPEIEKGSESTGAVDSSESEVVPPPEIPEETPEESETEDPSGSQAVPEALQHALDAFCVEEGEKACSNGLKAYCNSAMYARKDVGNTTQKTKEWRCYAASEIDFAVSADVCADNCGNITSCSGAVNGVSTSHLTRNPQIEELIKMEKEVYCNPEIEKGSESTGAVDSSESEVVAPPEIPEETPEESETEDPSGSQAVPEALQHALDAFCVEEGEKACSNGLKAYCNSAMYARKDVGNTTQKTKEWRCYAASEIDFAVSADVCADNCGNITSCNGAVNGVSTSHLTRNPQIEELIKKEEEVYCNQMGASDDRAERPPELGTLPSPGSQNPQSGAEVLGGDCLQRVLDARCIVAFAQLCITDNSMCDVAVARKVGTSWDCYPQSALDLSRSGEGCVDACGNVVLCRGTPTGTAPSGAEDVGLDKLMNELKEATCKMGERATL</sequence>
<dbReference type="VEuPathDB" id="ToxoDB:ETH_00020995"/>
<feature type="region of interest" description="Disordered" evidence="1">
    <location>
        <begin position="705"/>
        <end position="744"/>
    </location>
</feature>
<feature type="compositionally biased region" description="Low complexity" evidence="1">
    <location>
        <begin position="712"/>
        <end position="723"/>
    </location>
</feature>
<accession>A0A1P7YD79</accession>
<organism evidence="2">
    <name type="scientific">Eimeria tenella</name>
    <name type="common">Coccidian parasite</name>
    <dbReference type="NCBI Taxonomy" id="5802"/>
    <lineage>
        <taxon>Eukaryota</taxon>
        <taxon>Sar</taxon>
        <taxon>Alveolata</taxon>
        <taxon>Apicomplexa</taxon>
        <taxon>Conoidasida</taxon>
        <taxon>Coccidia</taxon>
        <taxon>Eucoccidiorida</taxon>
        <taxon>Eimeriorina</taxon>
        <taxon>Eimeriidae</taxon>
        <taxon>Eimeria</taxon>
    </lineage>
</organism>
<dbReference type="EMBL" id="KM018021">
    <property type="protein sequence ID" value="AJW66340.1"/>
    <property type="molecule type" value="mRNA"/>
</dbReference>
<dbReference type="Gene3D" id="3.90.640.70">
    <property type="match status" value="7"/>
</dbReference>
<dbReference type="VEuPathDB" id="ToxoDB:ETH_00021010"/>
<dbReference type="PROSITE" id="PS51257">
    <property type="entry name" value="PROKAR_LIPOPROTEIN"/>
    <property type="match status" value="1"/>
</dbReference>
<protein>
    <submittedName>
        <fullName evidence="2">Microneme protein-3</fullName>
    </submittedName>
</protein>
<feature type="region of interest" description="Disordered" evidence="1">
    <location>
        <begin position="554"/>
        <end position="593"/>
    </location>
</feature>
<feature type="region of interest" description="Disordered" evidence="1">
    <location>
        <begin position="255"/>
        <end position="291"/>
    </location>
</feature>
<name>A0A1P7YD79_EIMTE</name>
<reference evidence="2" key="1">
    <citation type="submission" date="2014-06" db="EMBL/GenBank/DDBJ databases">
        <title>Attenuated Salmonella typhimurium expressed coccidial antigens as potential vaccine candidates in protecting chicken against coccidiosis.</title>
        <authorList>
            <person name="Lv J."/>
            <person name="Wang F."/>
            <person name="Zhao X."/>
        </authorList>
    </citation>
    <scope>NUCLEOTIDE SEQUENCE</scope>
    <source>
        <strain evidence="2">CSD_01</strain>
    </source>
</reference>
<feature type="compositionally biased region" description="Acidic residues" evidence="1">
    <location>
        <begin position="726"/>
        <end position="738"/>
    </location>
</feature>
<feature type="region of interest" description="Disordered" evidence="1">
    <location>
        <begin position="855"/>
        <end position="880"/>
    </location>
</feature>
<proteinExistence type="evidence at transcript level"/>
<dbReference type="InterPro" id="IPR019562">
    <property type="entry name" value="Micronemal-adhesive-rpt_sia-bd"/>
</dbReference>
<feature type="compositionally biased region" description="Polar residues" evidence="1">
    <location>
        <begin position="255"/>
        <end position="266"/>
    </location>
</feature>
<evidence type="ECO:0000256" key="1">
    <source>
        <dbReference type="SAM" id="MobiDB-lite"/>
    </source>
</evidence>